<name>A0ABY9P9P5_9GAMM</name>
<accession>A0ABY9P9P5</accession>
<organism evidence="1 2">
    <name type="scientific">Lysobacter yananisis</name>
    <dbReference type="NCBI Taxonomy" id="1003114"/>
    <lineage>
        <taxon>Bacteria</taxon>
        <taxon>Pseudomonadati</taxon>
        <taxon>Pseudomonadota</taxon>
        <taxon>Gammaproteobacteria</taxon>
        <taxon>Lysobacterales</taxon>
        <taxon>Lysobacteraceae</taxon>
        <taxon>Lysobacter</taxon>
    </lineage>
</organism>
<gene>
    <name evidence="1" type="ORF">RDV84_24460</name>
</gene>
<sequence length="68" mass="7402">MFEQLVPLPGAIQNSFRGETLLTVFAPFWAAVERGRTVHRSSRRFDDARLIGTAAGLGAFVVLVAESP</sequence>
<dbReference type="EMBL" id="CP133568">
    <property type="protein sequence ID" value="WMT03069.1"/>
    <property type="molecule type" value="Genomic_DNA"/>
</dbReference>
<keyword evidence="2" id="KW-1185">Reference proteome</keyword>
<protein>
    <submittedName>
        <fullName evidence="1">Uncharacterized protein</fullName>
    </submittedName>
</protein>
<reference evidence="1 2" key="1">
    <citation type="submission" date="2023-08" db="EMBL/GenBank/DDBJ databases">
        <title>The whole genome sequence of Lysobacter yananisis.</title>
        <authorList>
            <person name="Sun H."/>
        </authorList>
    </citation>
    <scope>NUCLEOTIDE SEQUENCE [LARGE SCALE GENOMIC DNA]</scope>
    <source>
        <strain evidence="1 2">SNNU513</strain>
    </source>
</reference>
<evidence type="ECO:0000313" key="2">
    <source>
        <dbReference type="Proteomes" id="UP001229313"/>
    </source>
</evidence>
<proteinExistence type="predicted"/>
<dbReference type="Proteomes" id="UP001229313">
    <property type="component" value="Chromosome"/>
</dbReference>
<evidence type="ECO:0000313" key="1">
    <source>
        <dbReference type="EMBL" id="WMT03069.1"/>
    </source>
</evidence>
<dbReference type="RefSeq" id="WP_309151926.1">
    <property type="nucleotide sequence ID" value="NZ_CP133568.1"/>
</dbReference>